<dbReference type="InterPro" id="IPR011106">
    <property type="entry name" value="MANSC_N"/>
</dbReference>
<keyword evidence="13" id="KW-1185">Reference proteome</keyword>
<dbReference type="InterPro" id="IPR013980">
    <property type="entry name" value="MANSC_dom"/>
</dbReference>
<feature type="disulfide bond" evidence="8">
    <location>
        <begin position="261"/>
        <end position="276"/>
    </location>
</feature>
<dbReference type="InterPro" id="IPR036055">
    <property type="entry name" value="LDL_receptor-like_sf"/>
</dbReference>
<name>A0A9D4L6Z9_DREPO</name>
<reference evidence="12" key="1">
    <citation type="journal article" date="2019" name="bioRxiv">
        <title>The Genome of the Zebra Mussel, Dreissena polymorpha: A Resource for Invasive Species Research.</title>
        <authorList>
            <person name="McCartney M.A."/>
            <person name="Auch B."/>
            <person name="Kono T."/>
            <person name="Mallez S."/>
            <person name="Zhang Y."/>
            <person name="Obille A."/>
            <person name="Becker A."/>
            <person name="Abrahante J.E."/>
            <person name="Garbe J."/>
            <person name="Badalamenti J.P."/>
            <person name="Herman A."/>
            <person name="Mangelson H."/>
            <person name="Liachko I."/>
            <person name="Sullivan S."/>
            <person name="Sone E.D."/>
            <person name="Koren S."/>
            <person name="Silverstein K.A.T."/>
            <person name="Beckman K.B."/>
            <person name="Gohl D.M."/>
        </authorList>
    </citation>
    <scope>NUCLEOTIDE SEQUENCE</scope>
    <source>
        <strain evidence="12">Duluth1</strain>
        <tissue evidence="12">Whole animal</tissue>
    </source>
</reference>
<keyword evidence="4 10" id="KW-1133">Transmembrane helix</keyword>
<feature type="compositionally biased region" description="Low complexity" evidence="9">
    <location>
        <begin position="168"/>
        <end position="180"/>
    </location>
</feature>
<evidence type="ECO:0000256" key="3">
    <source>
        <dbReference type="ARBA" id="ARBA00022729"/>
    </source>
</evidence>
<evidence type="ECO:0000256" key="2">
    <source>
        <dbReference type="ARBA" id="ARBA00022692"/>
    </source>
</evidence>
<feature type="region of interest" description="Disordered" evidence="9">
    <location>
        <begin position="278"/>
        <end position="437"/>
    </location>
</feature>
<comment type="caution">
    <text evidence="12">The sequence shown here is derived from an EMBL/GenBank/DDBJ whole genome shotgun (WGS) entry which is preliminary data.</text>
</comment>
<evidence type="ECO:0000256" key="9">
    <source>
        <dbReference type="SAM" id="MobiDB-lite"/>
    </source>
</evidence>
<organism evidence="12 13">
    <name type="scientific">Dreissena polymorpha</name>
    <name type="common">Zebra mussel</name>
    <name type="synonym">Mytilus polymorpha</name>
    <dbReference type="NCBI Taxonomy" id="45954"/>
    <lineage>
        <taxon>Eukaryota</taxon>
        <taxon>Metazoa</taxon>
        <taxon>Spiralia</taxon>
        <taxon>Lophotrochozoa</taxon>
        <taxon>Mollusca</taxon>
        <taxon>Bivalvia</taxon>
        <taxon>Autobranchia</taxon>
        <taxon>Heteroconchia</taxon>
        <taxon>Euheterodonta</taxon>
        <taxon>Imparidentia</taxon>
        <taxon>Neoheterodontei</taxon>
        <taxon>Myida</taxon>
        <taxon>Dreissenoidea</taxon>
        <taxon>Dreissenidae</taxon>
        <taxon>Dreissena</taxon>
    </lineage>
</organism>
<feature type="transmembrane region" description="Helical" evidence="10">
    <location>
        <begin position="461"/>
        <end position="483"/>
    </location>
</feature>
<evidence type="ECO:0000256" key="6">
    <source>
        <dbReference type="ARBA" id="ARBA00023157"/>
    </source>
</evidence>
<evidence type="ECO:0000256" key="4">
    <source>
        <dbReference type="ARBA" id="ARBA00022989"/>
    </source>
</evidence>
<dbReference type="PANTHER" id="PTHR46876:SF1">
    <property type="entry name" value="LOW-DENSITY LIPOPROTEIN RECEPTOR-RELATED PROTEIN 11"/>
    <property type="match status" value="1"/>
</dbReference>
<dbReference type="Pfam" id="PF07502">
    <property type="entry name" value="MANEC"/>
    <property type="match status" value="1"/>
</dbReference>
<dbReference type="AlphaFoldDB" id="A0A9D4L6Z9"/>
<dbReference type="PROSITE" id="PS01209">
    <property type="entry name" value="LDLRA_1"/>
    <property type="match status" value="1"/>
</dbReference>
<feature type="compositionally biased region" description="Basic and acidic residues" evidence="9">
    <location>
        <begin position="281"/>
        <end position="298"/>
    </location>
</feature>
<feature type="region of interest" description="Disordered" evidence="9">
    <location>
        <begin position="124"/>
        <end position="189"/>
    </location>
</feature>
<evidence type="ECO:0000256" key="8">
    <source>
        <dbReference type="PROSITE-ProRule" id="PRU00124"/>
    </source>
</evidence>
<keyword evidence="3" id="KW-0732">Signal</keyword>
<feature type="compositionally biased region" description="Low complexity" evidence="9">
    <location>
        <begin position="317"/>
        <end position="327"/>
    </location>
</feature>
<feature type="compositionally biased region" description="Polar residues" evidence="9">
    <location>
        <begin position="371"/>
        <end position="380"/>
    </location>
</feature>
<dbReference type="SUPFAM" id="SSF57424">
    <property type="entry name" value="LDL receptor-like module"/>
    <property type="match status" value="1"/>
</dbReference>
<dbReference type="PROSITE" id="PS50986">
    <property type="entry name" value="MANSC"/>
    <property type="match status" value="1"/>
</dbReference>
<keyword evidence="6 8" id="KW-1015">Disulfide bond</keyword>
<protein>
    <recommendedName>
        <fullName evidence="11">MANSC domain-containing protein</fullName>
    </recommendedName>
</protein>
<dbReference type="PANTHER" id="PTHR46876">
    <property type="entry name" value="LOW-DENSITY LIPOPROTEIN RECEPTOR-RELATED PROTEIN 11"/>
    <property type="match status" value="1"/>
</dbReference>
<comment type="subcellular location">
    <subcellularLocation>
        <location evidence="1">Membrane</location>
        <topology evidence="1">Single-pass type I membrane protein</topology>
    </subcellularLocation>
</comment>
<dbReference type="Proteomes" id="UP000828390">
    <property type="component" value="Unassembled WGS sequence"/>
</dbReference>
<dbReference type="PROSITE" id="PS50068">
    <property type="entry name" value="LDLRA_2"/>
    <property type="match status" value="1"/>
</dbReference>
<gene>
    <name evidence="12" type="ORF">DPMN_094088</name>
</gene>
<dbReference type="GO" id="GO:0016020">
    <property type="term" value="C:membrane"/>
    <property type="evidence" value="ECO:0007669"/>
    <property type="project" value="UniProtKB-SubCell"/>
</dbReference>
<proteinExistence type="predicted"/>
<keyword evidence="7" id="KW-0325">Glycoprotein</keyword>
<dbReference type="Gene3D" id="4.10.400.10">
    <property type="entry name" value="Low-density Lipoprotein Receptor"/>
    <property type="match status" value="1"/>
</dbReference>
<evidence type="ECO:0000256" key="7">
    <source>
        <dbReference type="ARBA" id="ARBA00023180"/>
    </source>
</evidence>
<evidence type="ECO:0000256" key="5">
    <source>
        <dbReference type="ARBA" id="ARBA00023136"/>
    </source>
</evidence>
<sequence>MAKLEKRFGFPENDLPRVSDVHSQCRFLSGRLNGDCDFIARNETIIKTEESLAKGAKFLQDVSNVSCPSECTELCCKHEDCDTAVYQDKGEHNCYLFQCGDSSVCVFADHHDYWMSSISKEAHNSHSYTPGGATHSHENELNNLHSEDDDSLNVRFPAPLKPKESVSTTTTEQTTITTQTDLPPKATVASSRPGLGEYCESYETECTDPHAECLLQTCRCRVGYHQKHGICRKHCKHEEFECENIVYGSDSRQCVPERYVCDEQQDCIDGSDELDCVDQSKQGKADDMSYKDAEEPSKSKGSPNVNGPADKPSVQNTPSVTVPVAEPTPAPTQKQDPEANKAGTTSTETPKTVSSATGLSTSKQVEKDSKNSITESKNSITESKNSNTVSKNSNTESKNTDTGSMKIESSNKNPDQNSKNSGSAGKNSNSSSANVSDENGVSYHILNSGMVKVESFTDGSLGPVVALSLGLAITLMLLIFVGCRLRTVKRRLRKGRALHSNEADYLINGMYL</sequence>
<feature type="compositionally biased region" description="Polar residues" evidence="9">
    <location>
        <begin position="407"/>
        <end position="416"/>
    </location>
</feature>
<feature type="compositionally biased region" description="Low complexity" evidence="9">
    <location>
        <begin position="417"/>
        <end position="434"/>
    </location>
</feature>
<evidence type="ECO:0000259" key="11">
    <source>
        <dbReference type="PROSITE" id="PS50986"/>
    </source>
</evidence>
<keyword evidence="2 10" id="KW-0812">Transmembrane</keyword>
<feature type="domain" description="MANSC" evidence="11">
    <location>
        <begin position="40"/>
        <end position="116"/>
    </location>
</feature>
<dbReference type="InterPro" id="IPR002172">
    <property type="entry name" value="LDrepeatLR_classA_rpt"/>
</dbReference>
<feature type="compositionally biased region" description="Polar residues" evidence="9">
    <location>
        <begin position="342"/>
        <end position="363"/>
    </location>
</feature>
<evidence type="ECO:0000256" key="10">
    <source>
        <dbReference type="SAM" id="Phobius"/>
    </source>
</evidence>
<keyword evidence="5 10" id="KW-0472">Membrane</keyword>
<accession>A0A9D4L6Z9</accession>
<comment type="caution">
    <text evidence="8">Lacks conserved residue(s) required for the propagation of feature annotation.</text>
</comment>
<dbReference type="CDD" id="cd00112">
    <property type="entry name" value="LDLa"/>
    <property type="match status" value="1"/>
</dbReference>
<dbReference type="EMBL" id="JAIWYP010000003">
    <property type="protein sequence ID" value="KAH3851606.1"/>
    <property type="molecule type" value="Genomic_DNA"/>
</dbReference>
<evidence type="ECO:0000256" key="1">
    <source>
        <dbReference type="ARBA" id="ARBA00004479"/>
    </source>
</evidence>
<reference evidence="12" key="2">
    <citation type="submission" date="2020-11" db="EMBL/GenBank/DDBJ databases">
        <authorList>
            <person name="McCartney M.A."/>
            <person name="Auch B."/>
            <person name="Kono T."/>
            <person name="Mallez S."/>
            <person name="Becker A."/>
            <person name="Gohl D.M."/>
            <person name="Silverstein K.A.T."/>
            <person name="Koren S."/>
            <person name="Bechman K.B."/>
            <person name="Herman A."/>
            <person name="Abrahante J.E."/>
            <person name="Garbe J."/>
        </authorList>
    </citation>
    <scope>NUCLEOTIDE SEQUENCE</scope>
    <source>
        <strain evidence="12">Duluth1</strain>
        <tissue evidence="12">Whole animal</tissue>
    </source>
</reference>
<evidence type="ECO:0000313" key="12">
    <source>
        <dbReference type="EMBL" id="KAH3851606.1"/>
    </source>
</evidence>
<dbReference type="InterPro" id="IPR023415">
    <property type="entry name" value="LDLR_class-A_CS"/>
</dbReference>
<dbReference type="SMART" id="SM00765">
    <property type="entry name" value="MANEC"/>
    <property type="match status" value="1"/>
</dbReference>
<feature type="compositionally biased region" description="Low complexity" evidence="9">
    <location>
        <begin position="381"/>
        <end position="402"/>
    </location>
</feature>
<dbReference type="SMART" id="SM00192">
    <property type="entry name" value="LDLa"/>
    <property type="match status" value="1"/>
</dbReference>
<evidence type="ECO:0000313" key="13">
    <source>
        <dbReference type="Proteomes" id="UP000828390"/>
    </source>
</evidence>
<dbReference type="Pfam" id="PF00057">
    <property type="entry name" value="Ldl_recept_a"/>
    <property type="match status" value="1"/>
</dbReference>